<accession>A0A1T4VV93</accession>
<dbReference type="Proteomes" id="UP000190814">
    <property type="component" value="Unassembled WGS sequence"/>
</dbReference>
<dbReference type="AlphaFoldDB" id="A0A1T4VV93"/>
<proteinExistence type="predicted"/>
<evidence type="ECO:0008006" key="3">
    <source>
        <dbReference type="Google" id="ProtNLM"/>
    </source>
</evidence>
<keyword evidence="2" id="KW-1185">Reference proteome</keyword>
<dbReference type="RefSeq" id="WP_078766542.1">
    <property type="nucleotide sequence ID" value="NZ_FUXZ01000010.1"/>
</dbReference>
<organism evidence="1 2">
    <name type="scientific">Eubacterium uniforme</name>
    <dbReference type="NCBI Taxonomy" id="39495"/>
    <lineage>
        <taxon>Bacteria</taxon>
        <taxon>Bacillati</taxon>
        <taxon>Bacillota</taxon>
        <taxon>Clostridia</taxon>
        <taxon>Eubacteriales</taxon>
        <taxon>Eubacteriaceae</taxon>
        <taxon>Eubacterium</taxon>
    </lineage>
</organism>
<name>A0A1T4VV93_9FIRM</name>
<evidence type="ECO:0000313" key="1">
    <source>
        <dbReference type="EMBL" id="SKA68934.1"/>
    </source>
</evidence>
<dbReference type="Gene3D" id="3.40.50.12480">
    <property type="match status" value="1"/>
</dbReference>
<reference evidence="1 2" key="1">
    <citation type="submission" date="2017-02" db="EMBL/GenBank/DDBJ databases">
        <authorList>
            <person name="Peterson S.W."/>
        </authorList>
    </citation>
    <scope>NUCLEOTIDE SEQUENCE [LARGE SCALE GENOMIC DNA]</scope>
    <source>
        <strain evidence="1 2">ATCC 35992</strain>
    </source>
</reference>
<protein>
    <recommendedName>
        <fullName evidence="3">Leucine rich repeat-containing protein</fullName>
    </recommendedName>
</protein>
<evidence type="ECO:0000313" key="2">
    <source>
        <dbReference type="Proteomes" id="UP000190814"/>
    </source>
</evidence>
<dbReference type="EMBL" id="FUXZ01000010">
    <property type="protein sequence ID" value="SKA68934.1"/>
    <property type="molecule type" value="Genomic_DNA"/>
</dbReference>
<dbReference type="STRING" id="39495.SAMN02745111_01688"/>
<sequence>MKGCIKEKFFKGIGMLIFLLTIMVCGQKVVFADDVTYIDVEPNYCKQYYNLEEGKKYVFNLKMANAGKYKLYFIGKRYDIRYLDSNGGEGIYDEGVVGWDWWCTSKGNEIEQLEVFTRETGTASMEFYELDDDTRIRVEPVINGNQKGLKYDLKNHILTLDNYNGGEIIIHDERGYEKETECSSVIIVVNGDNTLDGAIWGYNINLKIVGNGSLNFVNDGSCNSSIDVEGSLVIDGPVLNIKNYDYPIYVNKGSIKNPDKENDMDGTLTIKSGVINVEYGEIGEEPRYINSDCFFKVEEMIKLEGGTINIMKNIREPLNFYSTIYRVFSSKLSHVEYVNCDITLYGFADFKESWIVYNIREEEREKQKYIPYKFYNIENEVLFNIPKDFKLEKTEYLYEGKPIKPEVIPPEGIKKGCGYYVTYKDNDKAGTGKVIIKGLYDKSLSQELEFKIVDSSKKSVETKQSSKSSYEYSGKVNVGSKIKIISANGIYKITKIIKKKGKITGGNLQFVRPIKRNVKTVKIVDNIKINGVKYKVTSIGKKAFAKCKKLKMVKIKSKRVLKFKKSALKGAPKKIKFVVDKKLMKKYKKALKKLGLSKKVKL</sequence>
<gene>
    <name evidence="1" type="ORF">SAMN02745111_01688</name>
</gene>
<dbReference type="OrthoDB" id="1771092at2"/>